<dbReference type="PANTHER" id="PTHR18860">
    <property type="entry name" value="14-3-3 PROTEIN"/>
    <property type="match status" value="1"/>
</dbReference>
<sequence>MKKLRPSHSSPTKKQMKILMASHFNTADLVALSNEQLIPKKVMKGESKVFYLKMKGDYYRCLAEFQNGSNRKEAVENTLSAYKATQDTVLRAGSLRSYKENYHASRFLTLLRHCF</sequence>
<evidence type="ECO:0000259" key="2">
    <source>
        <dbReference type="Pfam" id="PF00244"/>
    </source>
</evidence>
<name>A0A7J6FPL0_CANSA</name>
<accession>A0A7J6FPL0</accession>
<comment type="caution">
    <text evidence="3">The sequence shown here is derived from an EMBL/GenBank/DDBJ whole genome shotgun (WGS) entry which is preliminary data.</text>
</comment>
<evidence type="ECO:0000313" key="3">
    <source>
        <dbReference type="EMBL" id="KAF4371769.1"/>
    </source>
</evidence>
<evidence type="ECO:0000313" key="4">
    <source>
        <dbReference type="Proteomes" id="UP000525078"/>
    </source>
</evidence>
<dbReference type="InterPro" id="IPR000308">
    <property type="entry name" value="14-3-3"/>
</dbReference>
<dbReference type="SUPFAM" id="SSF48445">
    <property type="entry name" value="14-3-3 protein"/>
    <property type="match status" value="1"/>
</dbReference>
<dbReference type="InterPro" id="IPR036815">
    <property type="entry name" value="14-3-3_dom_sf"/>
</dbReference>
<dbReference type="Proteomes" id="UP000525078">
    <property type="component" value="Unassembled WGS sequence"/>
</dbReference>
<gene>
    <name evidence="3" type="ORF">F8388_023082</name>
</gene>
<dbReference type="AlphaFoldDB" id="A0A7J6FPL0"/>
<reference evidence="3 4" key="1">
    <citation type="journal article" date="2020" name="bioRxiv">
        <title>Sequence and annotation of 42 cannabis genomes reveals extensive copy number variation in cannabinoid synthesis and pathogen resistance genes.</title>
        <authorList>
            <person name="Mckernan K.J."/>
            <person name="Helbert Y."/>
            <person name="Kane L.T."/>
            <person name="Ebling H."/>
            <person name="Zhang L."/>
            <person name="Liu B."/>
            <person name="Eaton Z."/>
            <person name="Mclaughlin S."/>
            <person name="Kingan S."/>
            <person name="Baybayan P."/>
            <person name="Concepcion G."/>
            <person name="Jordan M."/>
            <person name="Riva A."/>
            <person name="Barbazuk W."/>
            <person name="Harkins T."/>
        </authorList>
    </citation>
    <scope>NUCLEOTIDE SEQUENCE [LARGE SCALE GENOMIC DNA]</scope>
    <source>
        <strain evidence="4">cv. Jamaican Lion 4</strain>
        <tissue evidence="3">Leaf</tissue>
    </source>
</reference>
<dbReference type="InterPro" id="IPR023410">
    <property type="entry name" value="14-3-3_domain"/>
</dbReference>
<feature type="domain" description="14-3-3" evidence="2">
    <location>
        <begin position="27"/>
        <end position="88"/>
    </location>
</feature>
<dbReference type="Gene3D" id="1.20.190.20">
    <property type="entry name" value="14-3-3 domain"/>
    <property type="match status" value="1"/>
</dbReference>
<dbReference type="EMBL" id="JAATIP010000108">
    <property type="protein sequence ID" value="KAF4371769.1"/>
    <property type="molecule type" value="Genomic_DNA"/>
</dbReference>
<organism evidence="3 4">
    <name type="scientific">Cannabis sativa</name>
    <name type="common">Hemp</name>
    <name type="synonym">Marijuana</name>
    <dbReference type="NCBI Taxonomy" id="3483"/>
    <lineage>
        <taxon>Eukaryota</taxon>
        <taxon>Viridiplantae</taxon>
        <taxon>Streptophyta</taxon>
        <taxon>Embryophyta</taxon>
        <taxon>Tracheophyta</taxon>
        <taxon>Spermatophyta</taxon>
        <taxon>Magnoliopsida</taxon>
        <taxon>eudicotyledons</taxon>
        <taxon>Gunneridae</taxon>
        <taxon>Pentapetalae</taxon>
        <taxon>rosids</taxon>
        <taxon>fabids</taxon>
        <taxon>Rosales</taxon>
        <taxon>Cannabaceae</taxon>
        <taxon>Cannabis</taxon>
    </lineage>
</organism>
<dbReference type="Pfam" id="PF00244">
    <property type="entry name" value="14-3-3"/>
    <property type="match status" value="1"/>
</dbReference>
<proteinExistence type="inferred from homology"/>
<protein>
    <recommendedName>
        <fullName evidence="2">14-3-3 domain-containing protein</fullName>
    </recommendedName>
</protein>
<evidence type="ECO:0000256" key="1">
    <source>
        <dbReference type="ARBA" id="ARBA00006141"/>
    </source>
</evidence>
<comment type="similarity">
    <text evidence="1">Belongs to the 14-3-3 family.</text>
</comment>